<dbReference type="Gene3D" id="3.40.50.1000">
    <property type="entry name" value="HAD superfamily/HAD-like"/>
    <property type="match status" value="1"/>
</dbReference>
<reference evidence="1" key="1">
    <citation type="submission" date="2020-10" db="EMBL/GenBank/DDBJ databases">
        <authorList>
            <person name="Gilroy R."/>
        </authorList>
    </citation>
    <scope>NUCLEOTIDE SEQUENCE</scope>
    <source>
        <strain evidence="1">11167</strain>
    </source>
</reference>
<dbReference type="GO" id="GO:0000287">
    <property type="term" value="F:magnesium ion binding"/>
    <property type="evidence" value="ECO:0007669"/>
    <property type="project" value="TreeGrafter"/>
</dbReference>
<name>A0A9D9EAG8_9SPIR</name>
<dbReference type="EMBL" id="JADIMU010000030">
    <property type="protein sequence ID" value="MBO8443078.1"/>
    <property type="molecule type" value="Genomic_DNA"/>
</dbReference>
<evidence type="ECO:0000313" key="1">
    <source>
        <dbReference type="EMBL" id="MBO8443078.1"/>
    </source>
</evidence>
<organism evidence="1 2">
    <name type="scientific">Candidatus Aphodenecus pullistercoris</name>
    <dbReference type="NCBI Taxonomy" id="2840669"/>
    <lineage>
        <taxon>Bacteria</taxon>
        <taxon>Pseudomonadati</taxon>
        <taxon>Spirochaetota</taxon>
        <taxon>Spirochaetia</taxon>
        <taxon>Spirochaetales</taxon>
        <taxon>Candidatus Aphodenecus</taxon>
    </lineage>
</organism>
<comment type="caution">
    <text evidence="1">The sequence shown here is derived from an EMBL/GenBank/DDBJ whole genome shotgun (WGS) entry which is preliminary data.</text>
</comment>
<keyword evidence="1" id="KW-0378">Hydrolase</keyword>
<proteinExistence type="predicted"/>
<dbReference type="Gene3D" id="3.30.1240.10">
    <property type="match status" value="1"/>
</dbReference>
<accession>A0A9D9EAG8</accession>
<dbReference type="AlphaFoldDB" id="A0A9D9EAG8"/>
<gene>
    <name evidence="1" type="ORF">IAC42_04890</name>
</gene>
<reference evidence="1" key="2">
    <citation type="journal article" date="2021" name="PeerJ">
        <title>Extensive microbial diversity within the chicken gut microbiome revealed by metagenomics and culture.</title>
        <authorList>
            <person name="Gilroy R."/>
            <person name="Ravi A."/>
            <person name="Getino M."/>
            <person name="Pursley I."/>
            <person name="Horton D.L."/>
            <person name="Alikhan N.F."/>
            <person name="Baker D."/>
            <person name="Gharbi K."/>
            <person name="Hall N."/>
            <person name="Watson M."/>
            <person name="Adriaenssens E.M."/>
            <person name="Foster-Nyarko E."/>
            <person name="Jarju S."/>
            <person name="Secka A."/>
            <person name="Antonio M."/>
            <person name="Oren A."/>
            <person name="Chaudhuri R.R."/>
            <person name="La Ragione R."/>
            <person name="Hildebrand F."/>
            <person name="Pallen M.J."/>
        </authorList>
    </citation>
    <scope>NUCLEOTIDE SEQUENCE</scope>
    <source>
        <strain evidence="1">11167</strain>
    </source>
</reference>
<dbReference type="GO" id="GO:0016791">
    <property type="term" value="F:phosphatase activity"/>
    <property type="evidence" value="ECO:0007669"/>
    <property type="project" value="TreeGrafter"/>
</dbReference>
<dbReference type="GO" id="GO:0005829">
    <property type="term" value="C:cytosol"/>
    <property type="evidence" value="ECO:0007669"/>
    <property type="project" value="TreeGrafter"/>
</dbReference>
<dbReference type="PANTHER" id="PTHR10000">
    <property type="entry name" value="PHOSPHOSERINE PHOSPHATASE"/>
    <property type="match status" value="1"/>
</dbReference>
<dbReference type="Pfam" id="PF08282">
    <property type="entry name" value="Hydrolase_3"/>
    <property type="match status" value="1"/>
</dbReference>
<sequence>MRRNLFFDVDGTLLPFGRGLPQDTLEALLEARSKGHRLFLATGRSPAELDDRLSAIPFDGGVYSGGARAFLEGKDVYASYFTREDLDFYLEVCQSHGWQVLLQTDGHSFCLSGFADLMVSWFRRYAGGDIKIANVELVDSLDGIDKVTKLLLLAPKGDMDEAHRLLDARFDVIVNTVGVPARLMSEVCQKGVDKASAMLALLEAEGEDVASSIAFGDGSNDIPIIRAAGIGVAMGNADDEVKAAADFVTADCGDGGIRLALEHFGVL</sequence>
<dbReference type="PROSITE" id="PS01229">
    <property type="entry name" value="COF_2"/>
    <property type="match status" value="1"/>
</dbReference>
<dbReference type="Proteomes" id="UP000823633">
    <property type="component" value="Unassembled WGS sequence"/>
</dbReference>
<dbReference type="InterPro" id="IPR000150">
    <property type="entry name" value="Cof"/>
</dbReference>
<dbReference type="SUPFAM" id="SSF56784">
    <property type="entry name" value="HAD-like"/>
    <property type="match status" value="1"/>
</dbReference>
<evidence type="ECO:0000313" key="2">
    <source>
        <dbReference type="Proteomes" id="UP000823633"/>
    </source>
</evidence>
<dbReference type="InterPro" id="IPR023214">
    <property type="entry name" value="HAD_sf"/>
</dbReference>
<dbReference type="PANTHER" id="PTHR10000:SF25">
    <property type="entry name" value="PHOSPHATASE YKRA-RELATED"/>
    <property type="match status" value="1"/>
</dbReference>
<dbReference type="InterPro" id="IPR036412">
    <property type="entry name" value="HAD-like_sf"/>
</dbReference>
<dbReference type="NCBIfam" id="TIGR00099">
    <property type="entry name" value="Cof-subfamily"/>
    <property type="match status" value="1"/>
</dbReference>
<protein>
    <submittedName>
        <fullName evidence="1">HAD family hydrolase</fullName>
    </submittedName>
</protein>